<name>A0A392PJ42_9FABA</name>
<evidence type="ECO:0000313" key="2">
    <source>
        <dbReference type="Proteomes" id="UP000265520"/>
    </source>
</evidence>
<organism evidence="1 2">
    <name type="scientific">Trifolium medium</name>
    <dbReference type="NCBI Taxonomy" id="97028"/>
    <lineage>
        <taxon>Eukaryota</taxon>
        <taxon>Viridiplantae</taxon>
        <taxon>Streptophyta</taxon>
        <taxon>Embryophyta</taxon>
        <taxon>Tracheophyta</taxon>
        <taxon>Spermatophyta</taxon>
        <taxon>Magnoliopsida</taxon>
        <taxon>eudicotyledons</taxon>
        <taxon>Gunneridae</taxon>
        <taxon>Pentapetalae</taxon>
        <taxon>rosids</taxon>
        <taxon>fabids</taxon>
        <taxon>Fabales</taxon>
        <taxon>Fabaceae</taxon>
        <taxon>Papilionoideae</taxon>
        <taxon>50 kb inversion clade</taxon>
        <taxon>NPAAA clade</taxon>
        <taxon>Hologalegina</taxon>
        <taxon>IRL clade</taxon>
        <taxon>Trifolieae</taxon>
        <taxon>Trifolium</taxon>
    </lineage>
</organism>
<reference evidence="1 2" key="1">
    <citation type="journal article" date="2018" name="Front. Plant Sci.">
        <title>Red Clover (Trifolium pratense) and Zigzag Clover (T. medium) - A Picture of Genomic Similarities and Differences.</title>
        <authorList>
            <person name="Dluhosova J."/>
            <person name="Istvanek J."/>
            <person name="Nedelnik J."/>
            <person name="Repkova J."/>
        </authorList>
    </citation>
    <scope>NUCLEOTIDE SEQUENCE [LARGE SCALE GENOMIC DNA]</scope>
    <source>
        <strain evidence="2">cv. 10/8</strain>
        <tissue evidence="1">Leaf</tissue>
    </source>
</reference>
<keyword evidence="2" id="KW-1185">Reference proteome</keyword>
<proteinExistence type="predicted"/>
<accession>A0A392PJ42</accession>
<dbReference type="Proteomes" id="UP000265520">
    <property type="component" value="Unassembled WGS sequence"/>
</dbReference>
<dbReference type="AlphaFoldDB" id="A0A392PJ42"/>
<sequence>MSGNGNAQEVTQGTQILHSKLRGKECHDGFLKIMGGGDEDDVINIKQDISQVGATSIDEEREALALGHRVIFVSGTHNLADEDHGNPMADACRLSHEGHHVEKHFGHLADE</sequence>
<evidence type="ECO:0000313" key="1">
    <source>
        <dbReference type="EMBL" id="MCI11657.1"/>
    </source>
</evidence>
<protein>
    <submittedName>
        <fullName evidence="1">Uncharacterized protein</fullName>
    </submittedName>
</protein>
<dbReference type="EMBL" id="LXQA010081036">
    <property type="protein sequence ID" value="MCI11657.1"/>
    <property type="molecule type" value="Genomic_DNA"/>
</dbReference>
<comment type="caution">
    <text evidence="1">The sequence shown here is derived from an EMBL/GenBank/DDBJ whole genome shotgun (WGS) entry which is preliminary data.</text>
</comment>